<dbReference type="EMBL" id="OIVN01003262">
    <property type="protein sequence ID" value="SPD09906.1"/>
    <property type="molecule type" value="Genomic_DNA"/>
</dbReference>
<organism evidence="2">
    <name type="scientific">Fagus sylvatica</name>
    <name type="common">Beechnut</name>
    <dbReference type="NCBI Taxonomy" id="28930"/>
    <lineage>
        <taxon>Eukaryota</taxon>
        <taxon>Viridiplantae</taxon>
        <taxon>Streptophyta</taxon>
        <taxon>Embryophyta</taxon>
        <taxon>Tracheophyta</taxon>
        <taxon>Spermatophyta</taxon>
        <taxon>Magnoliopsida</taxon>
        <taxon>eudicotyledons</taxon>
        <taxon>Gunneridae</taxon>
        <taxon>Pentapetalae</taxon>
        <taxon>rosids</taxon>
        <taxon>fabids</taxon>
        <taxon>Fagales</taxon>
        <taxon>Fagaceae</taxon>
        <taxon>Fagus</taxon>
    </lineage>
</organism>
<sequence>MNKKSGQIHDEIGVDPQVGVNGPTVGQKWTHGGAEMSPRRGRGGPTAGQRWTHGGAETAQSGKSLARLADTSSSAR</sequence>
<proteinExistence type="predicted"/>
<dbReference type="AlphaFoldDB" id="A0A2N9H623"/>
<reference evidence="2" key="1">
    <citation type="submission" date="2018-02" db="EMBL/GenBank/DDBJ databases">
        <authorList>
            <person name="Cohen D.B."/>
            <person name="Kent A.D."/>
        </authorList>
    </citation>
    <scope>NUCLEOTIDE SEQUENCE</scope>
</reference>
<accession>A0A2N9H623</accession>
<evidence type="ECO:0000313" key="2">
    <source>
        <dbReference type="EMBL" id="SPD09906.1"/>
    </source>
</evidence>
<gene>
    <name evidence="2" type="ORF">FSB_LOCUS37788</name>
</gene>
<feature type="region of interest" description="Disordered" evidence="1">
    <location>
        <begin position="1"/>
        <end position="76"/>
    </location>
</feature>
<name>A0A2N9H623_FAGSY</name>
<protein>
    <submittedName>
        <fullName evidence="2">Uncharacterized protein</fullName>
    </submittedName>
</protein>
<evidence type="ECO:0000256" key="1">
    <source>
        <dbReference type="SAM" id="MobiDB-lite"/>
    </source>
</evidence>